<accession>A0A078A7G0</accession>
<dbReference type="AlphaFoldDB" id="A0A078A7G0"/>
<dbReference type="Proteomes" id="UP000039865">
    <property type="component" value="Unassembled WGS sequence"/>
</dbReference>
<protein>
    <submittedName>
        <fullName evidence="2">Uncharacterized protein</fullName>
    </submittedName>
</protein>
<name>A0A078A7G0_STYLE</name>
<dbReference type="OrthoDB" id="327692at2759"/>
<evidence type="ECO:0000313" key="2">
    <source>
        <dbReference type="EMBL" id="CDW77482.1"/>
    </source>
</evidence>
<feature type="compositionally biased region" description="Basic and acidic residues" evidence="1">
    <location>
        <begin position="312"/>
        <end position="341"/>
    </location>
</feature>
<dbReference type="EMBL" id="CCKQ01006195">
    <property type="protein sequence ID" value="CDW77482.1"/>
    <property type="molecule type" value="Genomic_DNA"/>
</dbReference>
<proteinExistence type="predicted"/>
<gene>
    <name evidence="2" type="primary">Contig6569.g7029</name>
    <name evidence="2" type="ORF">STYLEM_6444</name>
</gene>
<reference evidence="2 3" key="1">
    <citation type="submission" date="2014-06" db="EMBL/GenBank/DDBJ databases">
        <authorList>
            <person name="Swart Estienne"/>
        </authorList>
    </citation>
    <scope>NUCLEOTIDE SEQUENCE [LARGE SCALE GENOMIC DNA]</scope>
    <source>
        <strain evidence="2 3">130c</strain>
    </source>
</reference>
<feature type="region of interest" description="Disordered" evidence="1">
    <location>
        <begin position="282"/>
        <end position="351"/>
    </location>
</feature>
<feature type="compositionally biased region" description="Basic and acidic residues" evidence="1">
    <location>
        <begin position="559"/>
        <end position="576"/>
    </location>
</feature>
<feature type="region of interest" description="Disordered" evidence="1">
    <location>
        <begin position="129"/>
        <end position="148"/>
    </location>
</feature>
<sequence>MSKSTNNNIIIQLNKSAQQIQNNNTTKASNVGNTSKFNLRADSEQQNSSVYDDTHFNSSFFTIRNGNKPNEKVKKIAQKDQQITPTILEKNNFDRDAYSTIQNPKQNKSVRNEYGSLSQLMAKSQQRYLQSRQKKLDQSTLGNRDESLEASKNSLNNFLKNRKQLLKNELNYQSLNQKGLKPNMSIQNRTFTAQPIVQSNNSKFNQNTYQYSTDTQSFSQHLSENMNLTSFKQKFFNKIKNKTKSNTNLNEDVNLINRTQNSSNQNVQRFEIPQIKIIRNSESESSDSPINIKIGQGEQFLNQNKRSIRTKQKLEDSKPIKQTDRNKTIHQQRKDSIESHKSSQQSNQFLGHPNKMKNFYNLAQKVKDDIVIERTNTNESSLISHDEKVFSPKKYQEYKERAEKIVKDEEQQDQDLIDQETWEVLFQIQKSKQGPLQIRNSIRFFLTNTEIHKRLLNNQKNFEEVQTEVQEYLNNVSPKRPSKNIDLKEIQKMRDQIQSQQIEKFKEQKIEELKLKYQSSQTYKPSQMITIKEDRKTLKDLKIIKEEQQQQHSLSQSQESRKQDQTLQVDKKDKQKELKMKLKRQAMQKNGMNFIKLNEMISTLRDRLGFVSKKQKIKELFKQIAEDIYENKKEKSRISKSSRIINRSQMAGEDSIFFNDQNSSQSIIKNDRNFQTVNNFSKNILSKEKYSLSQDPKYNTITEPKFNIRLEKAQQSTSSYGHQSCKLKYNESLKAYSQANIKLEQSNSIKEYSSQLLSQILRKTPDQNDDFNNNESPLGIFDQPRPSDPLKPGNISVVRDIMGSLYSDEKWSKIASNPQFSKVMELMCDFYGMKSKVNNKYDNDPRFLLAQKQFKKYFKEENQLKAVNTLIKLQTDKLINEEDDEEKKSVKKEQQFNKLLQAAGKSDEIIDNNLKNQSQIMNRYSKFLNKCFFIAQDDFIKKKYKQYITKTGQAGGQNFYKRMEKDTQLRKEKQQQTIFDMKSTYFNQKSTIDKASNRDSSTDIDQKTSFRRPIIPKINNKMPSNPSLVPFECNHPKVEQDDLLMPSIEETDLLLMSRSKSSSTYAGSTKYGTGAPKNEIARNKLFGELAFERIEEERGTYESFKKIRPSRIQGISGDQIIDLKIQDLEFKIMTKKRKDKMKSFSENRIY</sequence>
<evidence type="ECO:0000256" key="1">
    <source>
        <dbReference type="SAM" id="MobiDB-lite"/>
    </source>
</evidence>
<evidence type="ECO:0000313" key="3">
    <source>
        <dbReference type="Proteomes" id="UP000039865"/>
    </source>
</evidence>
<organism evidence="2 3">
    <name type="scientific">Stylonychia lemnae</name>
    <name type="common">Ciliate</name>
    <dbReference type="NCBI Taxonomy" id="5949"/>
    <lineage>
        <taxon>Eukaryota</taxon>
        <taxon>Sar</taxon>
        <taxon>Alveolata</taxon>
        <taxon>Ciliophora</taxon>
        <taxon>Intramacronucleata</taxon>
        <taxon>Spirotrichea</taxon>
        <taxon>Stichotrichia</taxon>
        <taxon>Sporadotrichida</taxon>
        <taxon>Oxytrichidae</taxon>
        <taxon>Stylonychinae</taxon>
        <taxon>Stylonychia</taxon>
    </lineage>
</organism>
<feature type="region of interest" description="Disordered" evidence="1">
    <location>
        <begin position="547"/>
        <end position="576"/>
    </location>
</feature>
<dbReference type="InParanoid" id="A0A078A7G0"/>
<keyword evidence="3" id="KW-1185">Reference proteome</keyword>